<feature type="region of interest" description="Disordered" evidence="4">
    <location>
        <begin position="426"/>
        <end position="457"/>
    </location>
</feature>
<feature type="region of interest" description="Disordered" evidence="4">
    <location>
        <begin position="1133"/>
        <end position="1156"/>
    </location>
</feature>
<keyword evidence="1" id="KW-0645">Protease</keyword>
<keyword evidence="3" id="KW-0378">Hydrolase</keyword>
<dbReference type="InterPro" id="IPR013103">
    <property type="entry name" value="RVT_2"/>
</dbReference>
<dbReference type="PANTHER" id="PTHR42648">
    <property type="entry name" value="TRANSPOSASE, PUTATIVE-RELATED"/>
    <property type="match status" value="1"/>
</dbReference>
<dbReference type="Pfam" id="PF14223">
    <property type="entry name" value="Retrotran_gag_2"/>
    <property type="match status" value="1"/>
</dbReference>
<dbReference type="Pfam" id="PF07727">
    <property type="entry name" value="RVT_2"/>
    <property type="match status" value="1"/>
</dbReference>
<evidence type="ECO:0000256" key="3">
    <source>
        <dbReference type="ARBA" id="ARBA00022801"/>
    </source>
</evidence>
<name>A0A6L2L442_TANCI</name>
<feature type="compositionally biased region" description="Low complexity" evidence="4">
    <location>
        <begin position="426"/>
        <end position="443"/>
    </location>
</feature>
<feature type="domain" description="Retrovirus-related Pol polyprotein from transposon TNT 1-94-like beta-barrel" evidence="6">
    <location>
        <begin position="641"/>
        <end position="714"/>
    </location>
</feature>
<feature type="compositionally biased region" description="Polar residues" evidence="4">
    <location>
        <begin position="1136"/>
        <end position="1146"/>
    </location>
</feature>
<sequence length="1384" mass="156967">MYLSLWSYKAVMHRSKSKNTGIVPTEMELILEQTRQGLPPEAYALISNHNVAKDLWERIQLLMQGTSLIKHERECKLYDEFDKFAYKKGETLRDFYLRFSLLLIDMNIYNVKLEQFQVNTKFLNTLPLKWSKFVTDVKLVRDMHTTNIDQLHAYLGQHEFHANKVRLMHERNSYTLALVATDQMTKSPYQNHQKSYQNSHFQPQISLCQSLQYGSPYQSQQYSTNPSLTPLSITYPSNDYQSLVHHNVNSLQPSILLLEYALTVNQQSQQPEFPQLDSGLIIPVIKQGDDPIDAINHMMSFLSTVVTSCYPSTNNQLRNSSNPRQQATINDERITLQPVQGRQISFATGTTRTYTPRGSGSYSGKQKDAYQADDLDAYDSDSDELNTAKVVLMTNLSHYGLDVLAEVHNSDNIDNNMINQSVQLMSSSEQSSVNSMNSSDPSPSCKPTKVEVPKEHPKVSMAVDQHRLESKTFEIKMNQVLNENEQLLEQVINKDIVNSSMNNAYVDVHKCKKCVKLEIELLNKKDFIETETYDKLFRRYTTLEKHCISLEVDTKLNQESFQRDNSVSNQKTAIVQHFKLNANSELICVKCNGCMLSDNHGLCVPNVVNDVNAHPKSKYVKKTSKLKVWKPTGKVVQIILWYLDFGCSKHMTGDRSQLTNFVNKFLGTVKFGNDHMEKIMGYRDYQIRNVTISRVYYVDGLGHNLFSIGQLCDSNLEVAFRQHTYFICNLKARQGLVRGLPKLKFEKDHLCSVCAIGKKAVATACYTQNHSIICLRHGKTPYKLLHNKLPDLSYFHVFGALCYLKNDSENLGKLQPKADIDFDELTAMASEHSSSEPALHEMTPATISLVLVPNPPHSTLFVPPSRTDWDLLFQPLFDELLTSPPSVDLLSPEVIALITEVVAPEPAASTVEEENHDLDVIHMNNNPFFGISIPENISEASFSSNIIPTVVHTTAPNSEHVNKWNKNHPLENIIARHGLVRGLPKLKFEKDHLCSVCAMGKSKKKPHKTKSKDTNQEKLYLLHMDLCGPMCVASVNGKKRIIESIHLDFDELTAMASEHSSSEPALHEMTPATISSVLVPNPPHSTLFVQPSRTDWDLLFQPLFDELLTSPPSVDLPSPEVITPITEVVAPEPAASTVSPASTNVDQEAPSPKNISEASFSSNIIPTIVHTTAPNSEHVNKWNKNHPLDNIIGKHERPISTRLQLREQALFCYYDAFLSSVEPKTYKDALTQVCWIEAMQEELNEFECLEVWELIPQVYVSQPDGFVDKDNMNHEYKLKKALYGLKQAPRPWYDLLSKFLLSQAFSKGTVDPILFIRRQGKDILQSKYSLEYLKKYGMKSSDPVDTPMVEKSKLDEDPQGKAIDPTHYREMMAPLCILHPIKQT</sequence>
<organism evidence="7">
    <name type="scientific">Tanacetum cinerariifolium</name>
    <name type="common">Dalmatian daisy</name>
    <name type="synonym">Chrysanthemum cinerariifolium</name>
    <dbReference type="NCBI Taxonomy" id="118510"/>
    <lineage>
        <taxon>Eukaryota</taxon>
        <taxon>Viridiplantae</taxon>
        <taxon>Streptophyta</taxon>
        <taxon>Embryophyta</taxon>
        <taxon>Tracheophyta</taxon>
        <taxon>Spermatophyta</taxon>
        <taxon>Magnoliopsida</taxon>
        <taxon>eudicotyledons</taxon>
        <taxon>Gunneridae</taxon>
        <taxon>Pentapetalae</taxon>
        <taxon>asterids</taxon>
        <taxon>campanulids</taxon>
        <taxon>Asterales</taxon>
        <taxon>Asteraceae</taxon>
        <taxon>Asteroideae</taxon>
        <taxon>Anthemideae</taxon>
        <taxon>Anthemidinae</taxon>
        <taxon>Tanacetum</taxon>
    </lineage>
</organism>
<keyword evidence="2" id="KW-0479">Metal-binding</keyword>
<dbReference type="PANTHER" id="PTHR42648:SF18">
    <property type="entry name" value="RETROTRANSPOSON, UNCLASSIFIED-LIKE PROTEIN"/>
    <property type="match status" value="1"/>
</dbReference>
<evidence type="ECO:0000256" key="4">
    <source>
        <dbReference type="SAM" id="MobiDB-lite"/>
    </source>
</evidence>
<protein>
    <submittedName>
        <fullName evidence="7">Uncharacterized protein</fullName>
    </submittedName>
</protein>
<evidence type="ECO:0000259" key="5">
    <source>
        <dbReference type="Pfam" id="PF07727"/>
    </source>
</evidence>
<dbReference type="EMBL" id="BKCJ010003657">
    <property type="protein sequence ID" value="GEU56408.1"/>
    <property type="molecule type" value="Genomic_DNA"/>
</dbReference>
<comment type="caution">
    <text evidence="7">The sequence shown here is derived from an EMBL/GenBank/DDBJ whole genome shotgun (WGS) entry which is preliminary data.</text>
</comment>
<dbReference type="Pfam" id="PF22936">
    <property type="entry name" value="Pol_BBD"/>
    <property type="match status" value="1"/>
</dbReference>
<dbReference type="GO" id="GO:0006508">
    <property type="term" value="P:proteolysis"/>
    <property type="evidence" value="ECO:0007669"/>
    <property type="project" value="UniProtKB-KW"/>
</dbReference>
<evidence type="ECO:0000259" key="6">
    <source>
        <dbReference type="Pfam" id="PF22936"/>
    </source>
</evidence>
<feature type="domain" description="Reverse transcriptase Ty1/copia-type" evidence="5">
    <location>
        <begin position="1253"/>
        <end position="1322"/>
    </location>
</feature>
<evidence type="ECO:0000256" key="2">
    <source>
        <dbReference type="ARBA" id="ARBA00022723"/>
    </source>
</evidence>
<gene>
    <name evidence="7" type="ORF">Tci_028386</name>
</gene>
<accession>A0A6L2L442</accession>
<feature type="compositionally biased region" description="Basic and acidic residues" evidence="4">
    <location>
        <begin position="448"/>
        <end position="457"/>
    </location>
</feature>
<reference evidence="7" key="1">
    <citation type="journal article" date="2019" name="Sci. Rep.">
        <title>Draft genome of Tanacetum cinerariifolium, the natural source of mosquito coil.</title>
        <authorList>
            <person name="Yamashiro T."/>
            <person name="Shiraishi A."/>
            <person name="Satake H."/>
            <person name="Nakayama K."/>
        </authorList>
    </citation>
    <scope>NUCLEOTIDE SEQUENCE</scope>
</reference>
<dbReference type="InterPro" id="IPR039537">
    <property type="entry name" value="Retrotran_Ty1/copia-like"/>
</dbReference>
<proteinExistence type="predicted"/>
<dbReference type="GO" id="GO:0046872">
    <property type="term" value="F:metal ion binding"/>
    <property type="evidence" value="ECO:0007669"/>
    <property type="project" value="UniProtKB-KW"/>
</dbReference>
<evidence type="ECO:0000256" key="1">
    <source>
        <dbReference type="ARBA" id="ARBA00022670"/>
    </source>
</evidence>
<dbReference type="InterPro" id="IPR054722">
    <property type="entry name" value="PolX-like_BBD"/>
</dbReference>
<dbReference type="GO" id="GO:0008233">
    <property type="term" value="F:peptidase activity"/>
    <property type="evidence" value="ECO:0007669"/>
    <property type="project" value="UniProtKB-KW"/>
</dbReference>
<evidence type="ECO:0000313" key="7">
    <source>
        <dbReference type="EMBL" id="GEU56408.1"/>
    </source>
</evidence>